<protein>
    <submittedName>
        <fullName evidence="1">Uncharacterized protein</fullName>
    </submittedName>
</protein>
<dbReference type="EMBL" id="JAFIDA010000001">
    <property type="protein sequence ID" value="MBP1326168.1"/>
    <property type="molecule type" value="Genomic_DNA"/>
</dbReference>
<dbReference type="Gene3D" id="1.25.10.10">
    <property type="entry name" value="Leucine-rich Repeat Variant"/>
    <property type="match status" value="1"/>
</dbReference>
<sequence>MARKKTAEEKADEQRRYALARAAKEEADFEPFFSDPNQAIRAVAAGNPEATADVLDRFASDRFWGVGAEVALHKNVSRETLLRLVEDPRSGVVYREARKRLEAEGILFGNDGFAIYF</sequence>
<name>A0A940PN12_9MICO</name>
<accession>A0A940PN12</accession>
<comment type="caution">
    <text evidence="1">The sequence shown here is derived from an EMBL/GenBank/DDBJ whole genome shotgun (WGS) entry which is preliminary data.</text>
</comment>
<keyword evidence="2" id="KW-1185">Reference proteome</keyword>
<evidence type="ECO:0000313" key="2">
    <source>
        <dbReference type="Proteomes" id="UP000675163"/>
    </source>
</evidence>
<gene>
    <name evidence="1" type="ORF">JOF28_001400</name>
</gene>
<proteinExistence type="predicted"/>
<evidence type="ECO:0000313" key="1">
    <source>
        <dbReference type="EMBL" id="MBP1326168.1"/>
    </source>
</evidence>
<reference evidence="1" key="1">
    <citation type="submission" date="2021-02" db="EMBL/GenBank/DDBJ databases">
        <title>Sequencing the genomes of 1000 actinobacteria strains.</title>
        <authorList>
            <person name="Klenk H.-P."/>
        </authorList>
    </citation>
    <scope>NUCLEOTIDE SEQUENCE</scope>
    <source>
        <strain evidence="1">DSM 22850</strain>
    </source>
</reference>
<dbReference type="AlphaFoldDB" id="A0A940PN12"/>
<organism evidence="1 2">
    <name type="scientific">Leucobacter exalbidus</name>
    <dbReference type="NCBI Taxonomy" id="662960"/>
    <lineage>
        <taxon>Bacteria</taxon>
        <taxon>Bacillati</taxon>
        <taxon>Actinomycetota</taxon>
        <taxon>Actinomycetes</taxon>
        <taxon>Micrococcales</taxon>
        <taxon>Microbacteriaceae</taxon>
        <taxon>Leucobacter</taxon>
    </lineage>
</organism>
<dbReference type="InterPro" id="IPR011989">
    <property type="entry name" value="ARM-like"/>
</dbReference>
<dbReference type="RefSeq" id="WP_209705121.1">
    <property type="nucleotide sequence ID" value="NZ_JAFIDA010000001.1"/>
</dbReference>
<dbReference type="Proteomes" id="UP000675163">
    <property type="component" value="Unassembled WGS sequence"/>
</dbReference>